<evidence type="ECO:0000256" key="12">
    <source>
        <dbReference type="ARBA" id="ARBA00032533"/>
    </source>
</evidence>
<keyword evidence="8" id="KW-0833">Ubl conjugation pathway</keyword>
<dbReference type="PANTHER" id="PTHR21330:SF1">
    <property type="entry name" value="E3 SUMO-PROTEIN LIGASE NSE2"/>
    <property type="match status" value="1"/>
</dbReference>
<comment type="pathway">
    <text evidence="2">Protein modification; protein sumoylation.</text>
</comment>
<evidence type="ECO:0000256" key="14">
    <source>
        <dbReference type="SAM" id="MobiDB-lite"/>
    </source>
</evidence>
<keyword evidence="7 13" id="KW-0863">Zinc-finger</keyword>
<organism evidence="16 17">
    <name type="scientific">Mizuhopecten yessoensis</name>
    <name type="common">Japanese scallop</name>
    <name type="synonym">Patinopecten yessoensis</name>
    <dbReference type="NCBI Taxonomy" id="6573"/>
    <lineage>
        <taxon>Eukaryota</taxon>
        <taxon>Metazoa</taxon>
        <taxon>Spiralia</taxon>
        <taxon>Lophotrochozoa</taxon>
        <taxon>Mollusca</taxon>
        <taxon>Bivalvia</taxon>
        <taxon>Autobranchia</taxon>
        <taxon>Pteriomorphia</taxon>
        <taxon>Pectinida</taxon>
        <taxon>Pectinoidea</taxon>
        <taxon>Pectinidae</taxon>
        <taxon>Mizuhopecten</taxon>
    </lineage>
</organism>
<dbReference type="PANTHER" id="PTHR21330">
    <property type="entry name" value="E3 SUMO-PROTEIN LIGASE NSE2"/>
    <property type="match status" value="1"/>
</dbReference>
<evidence type="ECO:0000256" key="6">
    <source>
        <dbReference type="ARBA" id="ARBA00022723"/>
    </source>
</evidence>
<evidence type="ECO:0000256" key="7">
    <source>
        <dbReference type="ARBA" id="ARBA00022771"/>
    </source>
</evidence>
<comment type="caution">
    <text evidence="16">The sequence shown here is derived from an EMBL/GenBank/DDBJ whole genome shotgun (WGS) entry which is preliminary data.</text>
</comment>
<keyword evidence="17" id="KW-1185">Reference proteome</keyword>
<keyword evidence="10" id="KW-0539">Nucleus</keyword>
<evidence type="ECO:0000256" key="2">
    <source>
        <dbReference type="ARBA" id="ARBA00004718"/>
    </source>
</evidence>
<dbReference type="GO" id="GO:0061665">
    <property type="term" value="F:SUMO ligase activity"/>
    <property type="evidence" value="ECO:0007669"/>
    <property type="project" value="TreeGrafter"/>
</dbReference>
<proteinExistence type="inferred from homology"/>
<dbReference type="GO" id="GO:0016925">
    <property type="term" value="P:protein sumoylation"/>
    <property type="evidence" value="ECO:0007669"/>
    <property type="project" value="UniProtKB-UniPathway"/>
</dbReference>
<evidence type="ECO:0000256" key="9">
    <source>
        <dbReference type="ARBA" id="ARBA00022833"/>
    </source>
</evidence>
<feature type="domain" description="SP-RING-type" evidence="15">
    <location>
        <begin position="146"/>
        <end position="230"/>
    </location>
</feature>
<dbReference type="CDD" id="cd16651">
    <property type="entry name" value="SPL-RING_NSE2"/>
    <property type="match status" value="1"/>
</dbReference>
<evidence type="ECO:0000313" key="16">
    <source>
        <dbReference type="EMBL" id="OWF50075.1"/>
    </source>
</evidence>
<feature type="region of interest" description="Disordered" evidence="14">
    <location>
        <begin position="128"/>
        <end position="151"/>
    </location>
</feature>
<evidence type="ECO:0000256" key="1">
    <source>
        <dbReference type="ARBA" id="ARBA00004123"/>
    </source>
</evidence>
<evidence type="ECO:0000256" key="8">
    <source>
        <dbReference type="ARBA" id="ARBA00022786"/>
    </source>
</evidence>
<keyword evidence="5" id="KW-0808">Transferase</keyword>
<dbReference type="Gene3D" id="3.30.40.10">
    <property type="entry name" value="Zinc/RING finger domain, C3HC4 (zinc finger)"/>
    <property type="match status" value="1"/>
</dbReference>
<reference evidence="16 17" key="1">
    <citation type="journal article" date="2017" name="Nat. Ecol. Evol.">
        <title>Scallop genome provides insights into evolution of bilaterian karyotype and development.</title>
        <authorList>
            <person name="Wang S."/>
            <person name="Zhang J."/>
            <person name="Jiao W."/>
            <person name="Li J."/>
            <person name="Xun X."/>
            <person name="Sun Y."/>
            <person name="Guo X."/>
            <person name="Huan P."/>
            <person name="Dong B."/>
            <person name="Zhang L."/>
            <person name="Hu X."/>
            <person name="Sun X."/>
            <person name="Wang J."/>
            <person name="Zhao C."/>
            <person name="Wang Y."/>
            <person name="Wang D."/>
            <person name="Huang X."/>
            <person name="Wang R."/>
            <person name="Lv J."/>
            <person name="Li Y."/>
            <person name="Zhang Z."/>
            <person name="Liu B."/>
            <person name="Lu W."/>
            <person name="Hui Y."/>
            <person name="Liang J."/>
            <person name="Zhou Z."/>
            <person name="Hou R."/>
            <person name="Li X."/>
            <person name="Liu Y."/>
            <person name="Li H."/>
            <person name="Ning X."/>
            <person name="Lin Y."/>
            <person name="Zhao L."/>
            <person name="Xing Q."/>
            <person name="Dou J."/>
            <person name="Li Y."/>
            <person name="Mao J."/>
            <person name="Guo H."/>
            <person name="Dou H."/>
            <person name="Li T."/>
            <person name="Mu C."/>
            <person name="Jiang W."/>
            <person name="Fu Q."/>
            <person name="Fu X."/>
            <person name="Miao Y."/>
            <person name="Liu J."/>
            <person name="Yu Q."/>
            <person name="Li R."/>
            <person name="Liao H."/>
            <person name="Li X."/>
            <person name="Kong Y."/>
            <person name="Jiang Z."/>
            <person name="Chourrout D."/>
            <person name="Li R."/>
            <person name="Bao Z."/>
        </authorList>
    </citation>
    <scope>NUCLEOTIDE SEQUENCE [LARGE SCALE GENOMIC DNA]</scope>
    <source>
        <strain evidence="16 17">PY_sf001</strain>
    </source>
</reference>
<evidence type="ECO:0000256" key="4">
    <source>
        <dbReference type="ARBA" id="ARBA00020923"/>
    </source>
</evidence>
<comment type="similarity">
    <text evidence="3">Belongs to the NSE2 family.</text>
</comment>
<dbReference type="GO" id="GO:0000724">
    <property type="term" value="P:double-strand break repair via homologous recombination"/>
    <property type="evidence" value="ECO:0007669"/>
    <property type="project" value="InterPro"/>
</dbReference>
<keyword evidence="6" id="KW-0479">Metal-binding</keyword>
<evidence type="ECO:0000256" key="11">
    <source>
        <dbReference type="ARBA" id="ARBA00031731"/>
    </source>
</evidence>
<comment type="subcellular location">
    <subcellularLocation>
        <location evidence="1">Nucleus</location>
    </subcellularLocation>
</comment>
<dbReference type="InterPro" id="IPR026846">
    <property type="entry name" value="Nse2(Mms21)"/>
</dbReference>
<dbReference type="GO" id="GO:0005634">
    <property type="term" value="C:nucleus"/>
    <property type="evidence" value="ECO:0007669"/>
    <property type="project" value="UniProtKB-SubCell"/>
</dbReference>
<dbReference type="GO" id="GO:0030915">
    <property type="term" value="C:Smc5-Smc6 complex"/>
    <property type="evidence" value="ECO:0007669"/>
    <property type="project" value="InterPro"/>
</dbReference>
<dbReference type="OrthoDB" id="26899at2759"/>
<accession>A0A210QMW7</accession>
<dbReference type="STRING" id="6573.A0A210QMW7"/>
<keyword evidence="9" id="KW-0862">Zinc</keyword>
<dbReference type="GO" id="GO:0008270">
    <property type="term" value="F:zinc ion binding"/>
    <property type="evidence" value="ECO:0007669"/>
    <property type="project" value="UniProtKB-KW"/>
</dbReference>
<dbReference type="AlphaFoldDB" id="A0A210QMW7"/>
<dbReference type="EMBL" id="NEDP02002776">
    <property type="protein sequence ID" value="OWF50075.1"/>
    <property type="molecule type" value="Genomic_DNA"/>
</dbReference>
<evidence type="ECO:0000259" key="15">
    <source>
        <dbReference type="PROSITE" id="PS51044"/>
    </source>
</evidence>
<evidence type="ECO:0000256" key="5">
    <source>
        <dbReference type="ARBA" id="ARBA00022679"/>
    </source>
</evidence>
<dbReference type="GO" id="GO:0016874">
    <property type="term" value="F:ligase activity"/>
    <property type="evidence" value="ECO:0007669"/>
    <property type="project" value="UniProtKB-KW"/>
</dbReference>
<name>A0A210QMW7_MIZYE</name>
<dbReference type="UniPathway" id="UPA00886"/>
<protein>
    <recommendedName>
        <fullName evidence="4">E3 SUMO-protein ligase NSE2</fullName>
    </recommendedName>
    <alternativeName>
        <fullName evidence="11">E3 SUMO-protein transferase NSE2</fullName>
    </alternativeName>
    <alternativeName>
        <fullName evidence="12">Non-structural maintenance of chromosomes element 2 homolog</fullName>
    </alternativeName>
</protein>
<evidence type="ECO:0000256" key="10">
    <source>
        <dbReference type="ARBA" id="ARBA00023242"/>
    </source>
</evidence>
<dbReference type="InterPro" id="IPR004181">
    <property type="entry name" value="Znf_MIZ"/>
</dbReference>
<dbReference type="Proteomes" id="UP000242188">
    <property type="component" value="Unassembled WGS sequence"/>
</dbReference>
<dbReference type="Pfam" id="PF11789">
    <property type="entry name" value="zf-Nse"/>
    <property type="match status" value="1"/>
</dbReference>
<evidence type="ECO:0000256" key="13">
    <source>
        <dbReference type="PROSITE-ProRule" id="PRU00452"/>
    </source>
</evidence>
<gene>
    <name evidence="16" type="ORF">KP79_PYT23471</name>
</gene>
<dbReference type="InterPro" id="IPR013083">
    <property type="entry name" value="Znf_RING/FYVE/PHD"/>
</dbReference>
<dbReference type="PROSITE" id="PS51044">
    <property type="entry name" value="ZF_SP_RING"/>
    <property type="match status" value="1"/>
</dbReference>
<sequence length="237" mass="26903">MSSGATHFGVVDQAIKSMKTVEEYIDVGMETTIDVVQDLVENDKENEAGVSELESVMKSYIKMESDLHRFLEAVNQVKQKTSKSRERLDLESLLDKTLEELPEGNVELLCHDHEKFKDFKERILEIQHPDDESTPAPSMPGSSGTADDDVAMTQPEINTRCPYTGMEMKNPVKNKVCGHKYDKEGIMQHIKNKGKRAKCPINGCGNTKALEVSCLEEDRELKRFIERKQRGKRSQRT</sequence>
<evidence type="ECO:0000256" key="3">
    <source>
        <dbReference type="ARBA" id="ARBA00008212"/>
    </source>
</evidence>
<keyword evidence="16" id="KW-0436">Ligase</keyword>
<evidence type="ECO:0000313" key="17">
    <source>
        <dbReference type="Proteomes" id="UP000242188"/>
    </source>
</evidence>
<dbReference type="SUPFAM" id="SSF57850">
    <property type="entry name" value="RING/U-box"/>
    <property type="match status" value="1"/>
</dbReference>